<dbReference type="EMBL" id="JAESWA010000019">
    <property type="protein sequence ID" value="MBL4931367.1"/>
    <property type="molecule type" value="Genomic_DNA"/>
</dbReference>
<keyword evidence="2" id="KW-0805">Transcription regulation</keyword>
<keyword evidence="3" id="KW-0238">DNA-binding</keyword>
<comment type="similarity">
    <text evidence="1">Belongs to the LysR transcriptional regulatory family.</text>
</comment>
<dbReference type="RefSeq" id="WP_202766748.1">
    <property type="nucleotide sequence ID" value="NZ_JAESWA010000019.1"/>
</dbReference>
<proteinExistence type="inferred from homology"/>
<name>A0A937FFJ6_9CLOT</name>
<dbReference type="Proteomes" id="UP000623681">
    <property type="component" value="Unassembled WGS sequence"/>
</dbReference>
<dbReference type="InterPro" id="IPR036388">
    <property type="entry name" value="WH-like_DNA-bd_sf"/>
</dbReference>
<dbReference type="Pfam" id="PF03466">
    <property type="entry name" value="LysR_substrate"/>
    <property type="match status" value="1"/>
</dbReference>
<evidence type="ECO:0000313" key="7">
    <source>
        <dbReference type="Proteomes" id="UP000623681"/>
    </source>
</evidence>
<reference evidence="6" key="1">
    <citation type="submission" date="2021-01" db="EMBL/GenBank/DDBJ databases">
        <title>Genome public.</title>
        <authorList>
            <person name="Liu C."/>
            <person name="Sun Q."/>
        </authorList>
    </citation>
    <scope>NUCLEOTIDE SEQUENCE</scope>
    <source>
        <strain evidence="6">YIM B02565</strain>
    </source>
</reference>
<dbReference type="InterPro" id="IPR000847">
    <property type="entry name" value="LysR_HTH_N"/>
</dbReference>
<organism evidence="6 7">
    <name type="scientific">Clostridium paridis</name>
    <dbReference type="NCBI Taxonomy" id="2803863"/>
    <lineage>
        <taxon>Bacteria</taxon>
        <taxon>Bacillati</taxon>
        <taxon>Bacillota</taxon>
        <taxon>Clostridia</taxon>
        <taxon>Eubacteriales</taxon>
        <taxon>Clostridiaceae</taxon>
        <taxon>Clostridium</taxon>
    </lineage>
</organism>
<dbReference type="SUPFAM" id="SSF46785">
    <property type="entry name" value="Winged helix' DNA-binding domain"/>
    <property type="match status" value="1"/>
</dbReference>
<dbReference type="SUPFAM" id="SSF53850">
    <property type="entry name" value="Periplasmic binding protein-like II"/>
    <property type="match status" value="1"/>
</dbReference>
<evidence type="ECO:0000256" key="4">
    <source>
        <dbReference type="ARBA" id="ARBA00023163"/>
    </source>
</evidence>
<sequence>MIEELKTFIAVVELKNFTKAAKEISISQPSVSVHIKNLESHFNTTLIMRSKEQKNIIITKDGVILYERAKKIINIIEKTKEEFIDSQVRVTGLLKIGASLTIGEFFLPRFLGEFNKRYPELALEISIENTSSICEKISKLQLDVGLVEGLIPFSTNIKSGVFAKDRLVVAVPKNYFKENGSLENATWISREPGSGTKQYLSMFLEQNHIKPKHTIVLGSNYAVKEAVKNRLGVTLISYLVVEKDAAEGELEIFELDHEYNRDFTYIIPEGIIYSKATKTFIKELKEYNNNYI</sequence>
<dbReference type="GO" id="GO:0003700">
    <property type="term" value="F:DNA-binding transcription factor activity"/>
    <property type="evidence" value="ECO:0007669"/>
    <property type="project" value="InterPro"/>
</dbReference>
<dbReference type="GO" id="GO:0000976">
    <property type="term" value="F:transcription cis-regulatory region binding"/>
    <property type="evidence" value="ECO:0007669"/>
    <property type="project" value="TreeGrafter"/>
</dbReference>
<dbReference type="PRINTS" id="PR00039">
    <property type="entry name" value="HTHLYSR"/>
</dbReference>
<evidence type="ECO:0000256" key="3">
    <source>
        <dbReference type="ARBA" id="ARBA00023125"/>
    </source>
</evidence>
<evidence type="ECO:0000313" key="6">
    <source>
        <dbReference type="EMBL" id="MBL4931367.1"/>
    </source>
</evidence>
<dbReference type="FunFam" id="1.10.10.10:FF:000001">
    <property type="entry name" value="LysR family transcriptional regulator"/>
    <property type="match status" value="1"/>
</dbReference>
<comment type="caution">
    <text evidence="6">The sequence shown here is derived from an EMBL/GenBank/DDBJ whole genome shotgun (WGS) entry which is preliminary data.</text>
</comment>
<accession>A0A937FFJ6</accession>
<dbReference type="PANTHER" id="PTHR30126:SF39">
    <property type="entry name" value="HTH-TYPE TRANSCRIPTIONAL REGULATOR CYSL"/>
    <property type="match status" value="1"/>
</dbReference>
<dbReference type="Pfam" id="PF00126">
    <property type="entry name" value="HTH_1"/>
    <property type="match status" value="1"/>
</dbReference>
<dbReference type="AlphaFoldDB" id="A0A937FFJ6"/>
<protein>
    <submittedName>
        <fullName evidence="6">LysR family transcriptional regulator</fullName>
    </submittedName>
</protein>
<dbReference type="Gene3D" id="3.40.190.290">
    <property type="match status" value="1"/>
</dbReference>
<keyword evidence="4" id="KW-0804">Transcription</keyword>
<dbReference type="PANTHER" id="PTHR30126">
    <property type="entry name" value="HTH-TYPE TRANSCRIPTIONAL REGULATOR"/>
    <property type="match status" value="1"/>
</dbReference>
<dbReference type="Gene3D" id="1.10.10.10">
    <property type="entry name" value="Winged helix-like DNA-binding domain superfamily/Winged helix DNA-binding domain"/>
    <property type="match status" value="1"/>
</dbReference>
<feature type="domain" description="HTH lysR-type" evidence="5">
    <location>
        <begin position="1"/>
        <end position="59"/>
    </location>
</feature>
<keyword evidence="7" id="KW-1185">Reference proteome</keyword>
<evidence type="ECO:0000259" key="5">
    <source>
        <dbReference type="PROSITE" id="PS50931"/>
    </source>
</evidence>
<evidence type="ECO:0000256" key="1">
    <source>
        <dbReference type="ARBA" id="ARBA00009437"/>
    </source>
</evidence>
<gene>
    <name evidence="6" type="ORF">JK634_06085</name>
</gene>
<dbReference type="PROSITE" id="PS50931">
    <property type="entry name" value="HTH_LYSR"/>
    <property type="match status" value="1"/>
</dbReference>
<evidence type="ECO:0000256" key="2">
    <source>
        <dbReference type="ARBA" id="ARBA00023015"/>
    </source>
</evidence>
<dbReference type="InterPro" id="IPR036390">
    <property type="entry name" value="WH_DNA-bd_sf"/>
</dbReference>
<dbReference type="InterPro" id="IPR005119">
    <property type="entry name" value="LysR_subst-bd"/>
</dbReference>